<organism evidence="1">
    <name type="scientific">Anguilla anguilla</name>
    <name type="common">European freshwater eel</name>
    <name type="synonym">Muraena anguilla</name>
    <dbReference type="NCBI Taxonomy" id="7936"/>
    <lineage>
        <taxon>Eukaryota</taxon>
        <taxon>Metazoa</taxon>
        <taxon>Chordata</taxon>
        <taxon>Craniata</taxon>
        <taxon>Vertebrata</taxon>
        <taxon>Euteleostomi</taxon>
        <taxon>Actinopterygii</taxon>
        <taxon>Neopterygii</taxon>
        <taxon>Teleostei</taxon>
        <taxon>Anguilliformes</taxon>
        <taxon>Anguillidae</taxon>
        <taxon>Anguilla</taxon>
    </lineage>
</organism>
<reference evidence="1" key="1">
    <citation type="submission" date="2014-11" db="EMBL/GenBank/DDBJ databases">
        <authorList>
            <person name="Amaro Gonzalez C."/>
        </authorList>
    </citation>
    <scope>NUCLEOTIDE SEQUENCE</scope>
</reference>
<proteinExistence type="predicted"/>
<sequence length="34" mass="3840">MDGYLFATACCCYSLTDCWDICCIDTPGIHRDHP</sequence>
<name>A0A0E9WMF5_ANGAN</name>
<evidence type="ECO:0000313" key="1">
    <source>
        <dbReference type="EMBL" id="JAH90663.1"/>
    </source>
</evidence>
<dbReference type="EMBL" id="GBXM01017914">
    <property type="protein sequence ID" value="JAH90663.1"/>
    <property type="molecule type" value="Transcribed_RNA"/>
</dbReference>
<dbReference type="AlphaFoldDB" id="A0A0E9WMF5"/>
<reference evidence="1" key="2">
    <citation type="journal article" date="2015" name="Fish Shellfish Immunol.">
        <title>Early steps in the European eel (Anguilla anguilla)-Vibrio vulnificus interaction in the gills: Role of the RtxA13 toxin.</title>
        <authorList>
            <person name="Callol A."/>
            <person name="Pajuelo D."/>
            <person name="Ebbesson L."/>
            <person name="Teles M."/>
            <person name="MacKenzie S."/>
            <person name="Amaro C."/>
        </authorList>
    </citation>
    <scope>NUCLEOTIDE SEQUENCE</scope>
</reference>
<accession>A0A0E9WMF5</accession>
<protein>
    <submittedName>
        <fullName evidence="1">Uncharacterized protein</fullName>
    </submittedName>
</protein>